<evidence type="ECO:0000256" key="3">
    <source>
        <dbReference type="ARBA" id="ARBA00022692"/>
    </source>
</evidence>
<comment type="similarity">
    <text evidence="2">Belongs to the peptidase S54 family.</text>
</comment>
<keyword evidence="10" id="KW-1185">Reference proteome</keyword>
<name>A0A2T6C074_9FLAO</name>
<dbReference type="InterPro" id="IPR050925">
    <property type="entry name" value="Rhomboid_protease_S54"/>
</dbReference>
<dbReference type="Proteomes" id="UP000244090">
    <property type="component" value="Unassembled WGS sequence"/>
</dbReference>
<gene>
    <name evidence="9" type="ORF">C8N46_104291</name>
</gene>
<feature type="transmembrane region" description="Helical" evidence="7">
    <location>
        <begin position="107"/>
        <end position="127"/>
    </location>
</feature>
<evidence type="ECO:0000256" key="5">
    <source>
        <dbReference type="ARBA" id="ARBA00022989"/>
    </source>
</evidence>
<comment type="caution">
    <text evidence="9">The sequence shown here is derived from an EMBL/GenBank/DDBJ whole genome shotgun (WGS) entry which is preliminary data.</text>
</comment>
<feature type="transmembrane region" description="Helical" evidence="7">
    <location>
        <begin position="56"/>
        <end position="75"/>
    </location>
</feature>
<organism evidence="9 10">
    <name type="scientific">Kordia periserrulae</name>
    <dbReference type="NCBI Taxonomy" id="701523"/>
    <lineage>
        <taxon>Bacteria</taxon>
        <taxon>Pseudomonadati</taxon>
        <taxon>Bacteroidota</taxon>
        <taxon>Flavobacteriia</taxon>
        <taxon>Flavobacteriales</taxon>
        <taxon>Flavobacteriaceae</taxon>
        <taxon>Kordia</taxon>
    </lineage>
</organism>
<evidence type="ECO:0000259" key="8">
    <source>
        <dbReference type="Pfam" id="PF01694"/>
    </source>
</evidence>
<keyword evidence="4" id="KW-0378">Hydrolase</keyword>
<protein>
    <submittedName>
        <fullName evidence="9">Rhomboid family protein</fullName>
    </submittedName>
</protein>
<evidence type="ECO:0000313" key="10">
    <source>
        <dbReference type="Proteomes" id="UP000244090"/>
    </source>
</evidence>
<proteinExistence type="inferred from homology"/>
<accession>A0A2T6C074</accession>
<dbReference type="GO" id="GO:0016020">
    <property type="term" value="C:membrane"/>
    <property type="evidence" value="ECO:0007669"/>
    <property type="project" value="UniProtKB-SubCell"/>
</dbReference>
<dbReference type="InterPro" id="IPR035952">
    <property type="entry name" value="Rhomboid-like_sf"/>
</dbReference>
<keyword evidence="5 7" id="KW-1133">Transmembrane helix</keyword>
<dbReference type="OrthoDB" id="9813074at2"/>
<dbReference type="PANTHER" id="PTHR43731:SF14">
    <property type="entry name" value="PRESENILIN-ASSOCIATED RHOMBOID-LIKE PROTEIN, MITOCHONDRIAL"/>
    <property type="match status" value="1"/>
</dbReference>
<dbReference type="EMBL" id="QBKT01000004">
    <property type="protein sequence ID" value="PTX61647.1"/>
    <property type="molecule type" value="Genomic_DNA"/>
</dbReference>
<reference evidence="9 10" key="1">
    <citation type="submission" date="2018-04" db="EMBL/GenBank/DDBJ databases">
        <title>Genomic Encyclopedia of Archaeal and Bacterial Type Strains, Phase II (KMG-II): from individual species to whole genera.</title>
        <authorList>
            <person name="Goeker M."/>
        </authorList>
    </citation>
    <scope>NUCLEOTIDE SEQUENCE [LARGE SCALE GENOMIC DNA]</scope>
    <source>
        <strain evidence="9 10">DSM 25731</strain>
    </source>
</reference>
<feature type="domain" description="Peptidase S54 rhomboid" evidence="8">
    <location>
        <begin position="41"/>
        <end position="185"/>
    </location>
</feature>
<comment type="subcellular location">
    <subcellularLocation>
        <location evidence="1">Membrane</location>
        <topology evidence="1">Multi-pass membrane protein</topology>
    </subcellularLocation>
</comment>
<keyword evidence="6 7" id="KW-0472">Membrane</keyword>
<feature type="transmembrane region" description="Helical" evidence="7">
    <location>
        <begin position="133"/>
        <end position="153"/>
    </location>
</feature>
<feature type="transmembrane region" description="Helical" evidence="7">
    <location>
        <begin position="190"/>
        <end position="210"/>
    </location>
</feature>
<keyword evidence="3 7" id="KW-0812">Transmembrane</keyword>
<sequence length="215" mass="24195">MNLEPVTIVLILANVLPSIKGFDDQSFLNKYLFNISAIKYGQHFRMFTSGFLHADITHLLFNMLTLYFFANYVIFTLGTQYFILIYLASLLFGNLLSYFFHQNEPHYTALGASGAVSGVLFSAILLYPNMNLYLMFIPIPIKGYVVGIGYLLFSIYGMKNRLGNIGHDAHFGGAVAGFVITLILRPDRLYEETLLVILLAIPIVILFVMIKTGKI</sequence>
<dbReference type="SUPFAM" id="SSF144091">
    <property type="entry name" value="Rhomboid-like"/>
    <property type="match status" value="1"/>
</dbReference>
<dbReference type="Gene3D" id="1.20.1540.10">
    <property type="entry name" value="Rhomboid-like"/>
    <property type="match status" value="1"/>
</dbReference>
<dbReference type="GO" id="GO:0004252">
    <property type="term" value="F:serine-type endopeptidase activity"/>
    <property type="evidence" value="ECO:0007669"/>
    <property type="project" value="InterPro"/>
</dbReference>
<feature type="transmembrane region" description="Helical" evidence="7">
    <location>
        <begin position="165"/>
        <end position="184"/>
    </location>
</feature>
<evidence type="ECO:0000313" key="9">
    <source>
        <dbReference type="EMBL" id="PTX61647.1"/>
    </source>
</evidence>
<evidence type="ECO:0000256" key="2">
    <source>
        <dbReference type="ARBA" id="ARBA00009045"/>
    </source>
</evidence>
<evidence type="ECO:0000256" key="4">
    <source>
        <dbReference type="ARBA" id="ARBA00022801"/>
    </source>
</evidence>
<dbReference type="PANTHER" id="PTHR43731">
    <property type="entry name" value="RHOMBOID PROTEASE"/>
    <property type="match status" value="1"/>
</dbReference>
<dbReference type="InterPro" id="IPR022764">
    <property type="entry name" value="Peptidase_S54_rhomboid_dom"/>
</dbReference>
<evidence type="ECO:0000256" key="6">
    <source>
        <dbReference type="ARBA" id="ARBA00023136"/>
    </source>
</evidence>
<dbReference type="AlphaFoldDB" id="A0A2T6C074"/>
<evidence type="ECO:0000256" key="1">
    <source>
        <dbReference type="ARBA" id="ARBA00004141"/>
    </source>
</evidence>
<dbReference type="Pfam" id="PF01694">
    <property type="entry name" value="Rhomboid"/>
    <property type="match status" value="1"/>
</dbReference>
<evidence type="ECO:0000256" key="7">
    <source>
        <dbReference type="SAM" id="Phobius"/>
    </source>
</evidence>
<feature type="transmembrane region" description="Helical" evidence="7">
    <location>
        <begin position="81"/>
        <end position="100"/>
    </location>
</feature>